<dbReference type="Pfam" id="PF20684">
    <property type="entry name" value="Fung_rhodopsin"/>
    <property type="match status" value="1"/>
</dbReference>
<feature type="region of interest" description="Disordered" evidence="6">
    <location>
        <begin position="305"/>
        <end position="380"/>
    </location>
</feature>
<feature type="transmembrane region" description="Helical" evidence="7">
    <location>
        <begin position="85"/>
        <end position="110"/>
    </location>
</feature>
<evidence type="ECO:0000256" key="4">
    <source>
        <dbReference type="ARBA" id="ARBA00023136"/>
    </source>
</evidence>
<keyword evidence="10" id="KW-1185">Reference proteome</keyword>
<evidence type="ECO:0000256" key="3">
    <source>
        <dbReference type="ARBA" id="ARBA00022989"/>
    </source>
</evidence>
<keyword evidence="4 7" id="KW-0472">Membrane</keyword>
<dbReference type="AlphaFoldDB" id="W6QME9"/>
<proteinExistence type="inferred from homology"/>
<dbReference type="InterPro" id="IPR052337">
    <property type="entry name" value="SAT4-like"/>
</dbReference>
<evidence type="ECO:0000256" key="5">
    <source>
        <dbReference type="ARBA" id="ARBA00038359"/>
    </source>
</evidence>
<dbReference type="Proteomes" id="UP000030686">
    <property type="component" value="Unassembled WGS sequence"/>
</dbReference>
<name>W6QME9_PENRF</name>
<feature type="compositionally biased region" description="Basic and acidic residues" evidence="6">
    <location>
        <begin position="324"/>
        <end position="336"/>
    </location>
</feature>
<evidence type="ECO:0000256" key="7">
    <source>
        <dbReference type="SAM" id="Phobius"/>
    </source>
</evidence>
<comment type="subcellular location">
    <subcellularLocation>
        <location evidence="1">Membrane</location>
        <topology evidence="1">Multi-pass membrane protein</topology>
    </subcellularLocation>
</comment>
<dbReference type="OMA" id="CACIPVL"/>
<feature type="domain" description="Rhodopsin" evidence="8">
    <location>
        <begin position="28"/>
        <end position="266"/>
    </location>
</feature>
<dbReference type="PANTHER" id="PTHR33048:SF93">
    <property type="entry name" value="INTEGRAL MEMBRANE PROTEIN"/>
    <property type="match status" value="1"/>
</dbReference>
<keyword evidence="3 7" id="KW-1133">Transmembrane helix</keyword>
<feature type="transmembrane region" description="Helical" evidence="7">
    <location>
        <begin position="202"/>
        <end position="221"/>
    </location>
</feature>
<evidence type="ECO:0000256" key="1">
    <source>
        <dbReference type="ARBA" id="ARBA00004141"/>
    </source>
</evidence>
<dbReference type="OrthoDB" id="4682787at2759"/>
<keyword evidence="2 7" id="KW-0812">Transmembrane</keyword>
<evidence type="ECO:0000256" key="6">
    <source>
        <dbReference type="SAM" id="MobiDB-lite"/>
    </source>
</evidence>
<evidence type="ECO:0000256" key="2">
    <source>
        <dbReference type="ARBA" id="ARBA00022692"/>
    </source>
</evidence>
<feature type="transmembrane region" description="Helical" evidence="7">
    <location>
        <begin position="122"/>
        <end position="143"/>
    </location>
</feature>
<reference evidence="9" key="1">
    <citation type="journal article" date="2014" name="Nat. Commun.">
        <title>Multiple recent horizontal transfers of a large genomic region in cheese making fungi.</title>
        <authorList>
            <person name="Cheeseman K."/>
            <person name="Ropars J."/>
            <person name="Renault P."/>
            <person name="Dupont J."/>
            <person name="Gouzy J."/>
            <person name="Branca A."/>
            <person name="Abraham A.L."/>
            <person name="Ceppi M."/>
            <person name="Conseiller E."/>
            <person name="Debuchy R."/>
            <person name="Malagnac F."/>
            <person name="Goarin A."/>
            <person name="Silar P."/>
            <person name="Lacoste S."/>
            <person name="Sallet E."/>
            <person name="Bensimon A."/>
            <person name="Giraud T."/>
            <person name="Brygoo Y."/>
        </authorList>
    </citation>
    <scope>NUCLEOTIDE SEQUENCE [LARGE SCALE GENOMIC DNA]</scope>
    <source>
        <strain evidence="9">FM164</strain>
    </source>
</reference>
<feature type="transmembrane region" description="Helical" evidence="7">
    <location>
        <begin position="44"/>
        <end position="65"/>
    </location>
</feature>
<evidence type="ECO:0000313" key="10">
    <source>
        <dbReference type="Proteomes" id="UP000030686"/>
    </source>
</evidence>
<sequence length="380" mass="41834">MPALRGKGPTLVGVLWFETTLCMLVLALRVYTRTVIRRNTGWDDLLLLASWILMVAFTALCTAAAHYGMGVHSGELSVDQTTHGMLLLLAGQSIIAISMGLSKCAVAAFLMRIVVKKWHKLFLWFWIVSIMVLSIILAVTVFAQCTPVESIWDPRIPSKGCSLNLAVMATIMCAWSAVLDFVLALFPWLALWNLNMKKKEKYTICFSLSLGIFAGICGIIRTTGLNALTQSSDYLYATTDSVIWTMSELSTTILCVSIPALRPLWRSICGDISSNDASNYTDLPPYGKSSAGRSVKQPTFAMDTVTTTTVHGKDLDDESGSSGRNEEHGEDTDTRHILPHPRPHSTGIYQVNEVTISYEDRRPGDGDSIPSDPVKTRQHL</sequence>
<comment type="similarity">
    <text evidence="5">Belongs to the SAT4 family.</text>
</comment>
<accession>W6QME9</accession>
<dbReference type="GO" id="GO:0016020">
    <property type="term" value="C:membrane"/>
    <property type="evidence" value="ECO:0007669"/>
    <property type="project" value="UniProtKB-SubCell"/>
</dbReference>
<dbReference type="InterPro" id="IPR049326">
    <property type="entry name" value="Rhodopsin_dom_fungi"/>
</dbReference>
<feature type="transmembrane region" description="Helical" evidence="7">
    <location>
        <begin position="12"/>
        <end position="32"/>
    </location>
</feature>
<organism evidence="9 10">
    <name type="scientific">Penicillium roqueforti (strain FM164)</name>
    <dbReference type="NCBI Taxonomy" id="1365484"/>
    <lineage>
        <taxon>Eukaryota</taxon>
        <taxon>Fungi</taxon>
        <taxon>Dikarya</taxon>
        <taxon>Ascomycota</taxon>
        <taxon>Pezizomycotina</taxon>
        <taxon>Eurotiomycetes</taxon>
        <taxon>Eurotiomycetidae</taxon>
        <taxon>Eurotiales</taxon>
        <taxon>Aspergillaceae</taxon>
        <taxon>Penicillium</taxon>
    </lineage>
</organism>
<feature type="transmembrane region" description="Helical" evidence="7">
    <location>
        <begin position="163"/>
        <end position="190"/>
    </location>
</feature>
<evidence type="ECO:0000259" key="8">
    <source>
        <dbReference type="Pfam" id="PF20684"/>
    </source>
</evidence>
<protein>
    <recommendedName>
        <fullName evidence="8">Rhodopsin domain-containing protein</fullName>
    </recommendedName>
</protein>
<evidence type="ECO:0000313" key="9">
    <source>
        <dbReference type="EMBL" id="CDM38048.1"/>
    </source>
</evidence>
<gene>
    <name evidence="9" type="ORF">PROQFM164_S08g000099</name>
</gene>
<dbReference type="PANTHER" id="PTHR33048">
    <property type="entry name" value="PTH11-LIKE INTEGRAL MEMBRANE PROTEIN (AFU_ORTHOLOGUE AFUA_5G11245)"/>
    <property type="match status" value="1"/>
</dbReference>
<dbReference type="EMBL" id="HG792022">
    <property type="protein sequence ID" value="CDM38048.1"/>
    <property type="molecule type" value="Genomic_DNA"/>
</dbReference>